<protein>
    <submittedName>
        <fullName evidence="1">Uncharacterized protein</fullName>
    </submittedName>
</protein>
<gene>
    <name evidence="1" type="ORF">QQF64_022350</name>
</gene>
<comment type="caution">
    <text evidence="1">The sequence shown here is derived from an EMBL/GenBank/DDBJ whole genome shotgun (WGS) entry which is preliminary data.</text>
</comment>
<evidence type="ECO:0000313" key="2">
    <source>
        <dbReference type="Proteomes" id="UP001558613"/>
    </source>
</evidence>
<proteinExistence type="predicted"/>
<reference evidence="1 2" key="1">
    <citation type="submission" date="2023-09" db="EMBL/GenBank/DDBJ databases">
        <authorList>
            <person name="Wang M."/>
        </authorList>
    </citation>
    <scope>NUCLEOTIDE SEQUENCE [LARGE SCALE GENOMIC DNA]</scope>
    <source>
        <strain evidence="1">GT-2023</strain>
        <tissue evidence="1">Liver</tissue>
    </source>
</reference>
<dbReference type="Proteomes" id="UP001558613">
    <property type="component" value="Unassembled WGS sequence"/>
</dbReference>
<organism evidence="1 2">
    <name type="scientific">Cirrhinus molitorella</name>
    <name type="common">mud carp</name>
    <dbReference type="NCBI Taxonomy" id="172907"/>
    <lineage>
        <taxon>Eukaryota</taxon>
        <taxon>Metazoa</taxon>
        <taxon>Chordata</taxon>
        <taxon>Craniata</taxon>
        <taxon>Vertebrata</taxon>
        <taxon>Euteleostomi</taxon>
        <taxon>Actinopterygii</taxon>
        <taxon>Neopterygii</taxon>
        <taxon>Teleostei</taxon>
        <taxon>Ostariophysi</taxon>
        <taxon>Cypriniformes</taxon>
        <taxon>Cyprinidae</taxon>
        <taxon>Labeoninae</taxon>
        <taxon>Labeonini</taxon>
        <taxon>Cirrhinus</taxon>
    </lineage>
</organism>
<dbReference type="EMBL" id="JAYMGO010000024">
    <property type="protein sequence ID" value="KAL1249032.1"/>
    <property type="molecule type" value="Genomic_DNA"/>
</dbReference>
<name>A0ABR3L821_9TELE</name>
<keyword evidence="2" id="KW-1185">Reference proteome</keyword>
<sequence>MASNEKPDYERNKSTFFPSKACQRFSPAARKDRRTEEINLHSIKSSRLRHPDPQQTSLLSVLIQQLIYFLIIPDKGEGYGEHLLFYASRNRTCGRIRAISRILVRSCLVECYINTNRAALHFSEENNTVFKGRPCYVR</sequence>
<evidence type="ECO:0000313" key="1">
    <source>
        <dbReference type="EMBL" id="KAL1249032.1"/>
    </source>
</evidence>
<accession>A0ABR3L821</accession>